<accession>A0A9D9E5T5</accession>
<dbReference type="GO" id="GO:0012505">
    <property type="term" value="C:endomembrane system"/>
    <property type="evidence" value="ECO:0007669"/>
    <property type="project" value="UniProtKB-SubCell"/>
</dbReference>
<evidence type="ECO:0000313" key="17">
    <source>
        <dbReference type="Proteomes" id="UP000823614"/>
    </source>
</evidence>
<comment type="function">
    <text evidence="13">Component of the F(0) channel, it forms part of the peripheral stalk, linking F(1) to F(0).</text>
</comment>
<protein>
    <recommendedName>
        <fullName evidence="13">ATP synthase subunit b</fullName>
    </recommendedName>
    <alternativeName>
        <fullName evidence="13">ATP synthase F(0) sector subunit b</fullName>
    </alternativeName>
    <alternativeName>
        <fullName evidence="13">ATPase subunit I</fullName>
    </alternativeName>
    <alternativeName>
        <fullName evidence="13">F-type ATPase subunit b</fullName>
        <shortName evidence="13">F-ATPase subunit b</shortName>
    </alternativeName>
</protein>
<evidence type="ECO:0000256" key="11">
    <source>
        <dbReference type="ARBA" id="ARBA00025198"/>
    </source>
</evidence>
<evidence type="ECO:0000256" key="6">
    <source>
        <dbReference type="ARBA" id="ARBA00022781"/>
    </source>
</evidence>
<evidence type="ECO:0000313" key="16">
    <source>
        <dbReference type="EMBL" id="MBO8441433.1"/>
    </source>
</evidence>
<comment type="subunit">
    <text evidence="13">F-type ATPases have 2 components, F(1) - the catalytic core - and F(0) - the membrane proton channel. F(1) has five subunits: alpha(3), beta(3), gamma(1), delta(1), epsilon(1). F(0) has three main subunits: a(1), b(2) and c(10-14). The alpha and beta chains form an alternating ring which encloses part of the gamma chain. F(1) is attached to F(0) by a central stalk formed by the gamma and epsilon chains, while a peripheral stalk is formed by the delta and b chains.</text>
</comment>
<comment type="similarity">
    <text evidence="1 13 14">Belongs to the ATPase B chain family.</text>
</comment>
<dbReference type="PANTHER" id="PTHR33445:SF1">
    <property type="entry name" value="ATP SYNTHASE SUBUNIT B"/>
    <property type="match status" value="1"/>
</dbReference>
<gene>
    <name evidence="13 16" type="primary">atpF</name>
    <name evidence="16" type="ORF">IAA89_03180</name>
</gene>
<keyword evidence="8 13" id="KW-0406">Ion transport</keyword>
<reference evidence="16" key="2">
    <citation type="journal article" date="2021" name="PeerJ">
        <title>Extensive microbial diversity within the chicken gut microbiome revealed by metagenomics and culture.</title>
        <authorList>
            <person name="Gilroy R."/>
            <person name="Ravi A."/>
            <person name="Getino M."/>
            <person name="Pursley I."/>
            <person name="Horton D.L."/>
            <person name="Alikhan N.F."/>
            <person name="Baker D."/>
            <person name="Gharbi K."/>
            <person name="Hall N."/>
            <person name="Watson M."/>
            <person name="Adriaenssens E.M."/>
            <person name="Foster-Nyarko E."/>
            <person name="Jarju S."/>
            <person name="Secka A."/>
            <person name="Antonio M."/>
            <person name="Oren A."/>
            <person name="Chaudhuri R.R."/>
            <person name="La Ragione R."/>
            <person name="Hildebrand F."/>
            <person name="Pallen M.J."/>
        </authorList>
    </citation>
    <scope>NUCLEOTIDE SEQUENCE</scope>
    <source>
        <strain evidence="16">C6-149</strain>
    </source>
</reference>
<keyword evidence="2 13" id="KW-0813">Transport</keyword>
<dbReference type="SUPFAM" id="SSF81573">
    <property type="entry name" value="F1F0 ATP synthase subunit B, membrane domain"/>
    <property type="match status" value="1"/>
</dbReference>
<dbReference type="CDD" id="cd06503">
    <property type="entry name" value="ATP-synt_Fo_b"/>
    <property type="match status" value="1"/>
</dbReference>
<keyword evidence="7 13" id="KW-1133">Transmembrane helix</keyword>
<dbReference type="EMBL" id="JADIMP010000053">
    <property type="protein sequence ID" value="MBO8441433.1"/>
    <property type="molecule type" value="Genomic_DNA"/>
</dbReference>
<keyword evidence="15" id="KW-0175">Coiled coil</keyword>
<comment type="caution">
    <text evidence="16">The sequence shown here is derived from an EMBL/GenBank/DDBJ whole genome shotgun (WGS) entry which is preliminary data.</text>
</comment>
<dbReference type="GO" id="GO:0005886">
    <property type="term" value="C:plasma membrane"/>
    <property type="evidence" value="ECO:0007669"/>
    <property type="project" value="UniProtKB-SubCell"/>
</dbReference>
<evidence type="ECO:0000256" key="7">
    <source>
        <dbReference type="ARBA" id="ARBA00022989"/>
    </source>
</evidence>
<name>A0A9D9E5T5_9LACO</name>
<evidence type="ECO:0000256" key="13">
    <source>
        <dbReference type="HAMAP-Rule" id="MF_01398"/>
    </source>
</evidence>
<evidence type="ECO:0000256" key="5">
    <source>
        <dbReference type="ARBA" id="ARBA00022692"/>
    </source>
</evidence>
<evidence type="ECO:0000256" key="15">
    <source>
        <dbReference type="SAM" id="Coils"/>
    </source>
</evidence>
<dbReference type="HAMAP" id="MF_01398">
    <property type="entry name" value="ATP_synth_b_bprime"/>
    <property type="match status" value="1"/>
</dbReference>
<keyword evidence="6 13" id="KW-0375">Hydrogen ion transport</keyword>
<comment type="subcellular location">
    <subcellularLocation>
        <location evidence="13">Cell membrane</location>
        <topology evidence="13">Single-pass membrane protein</topology>
    </subcellularLocation>
    <subcellularLocation>
        <location evidence="12">Endomembrane system</location>
        <topology evidence="12">Single-pass membrane protein</topology>
    </subcellularLocation>
</comment>
<dbReference type="GO" id="GO:0045259">
    <property type="term" value="C:proton-transporting ATP synthase complex"/>
    <property type="evidence" value="ECO:0007669"/>
    <property type="project" value="UniProtKB-KW"/>
</dbReference>
<dbReference type="Proteomes" id="UP000823614">
    <property type="component" value="Unassembled WGS sequence"/>
</dbReference>
<evidence type="ECO:0000256" key="10">
    <source>
        <dbReference type="ARBA" id="ARBA00023310"/>
    </source>
</evidence>
<feature type="coiled-coil region" evidence="15">
    <location>
        <begin position="38"/>
        <end position="98"/>
    </location>
</feature>
<reference evidence="16" key="1">
    <citation type="submission" date="2020-10" db="EMBL/GenBank/DDBJ databases">
        <authorList>
            <person name="Gilroy R."/>
        </authorList>
    </citation>
    <scope>NUCLEOTIDE SEQUENCE</scope>
    <source>
        <strain evidence="16">C6-149</strain>
    </source>
</reference>
<keyword evidence="4 13" id="KW-0138">CF(0)</keyword>
<comment type="function">
    <text evidence="11 13">F(1)F(0) ATP synthase produces ATP from ADP in the presence of a proton or sodium gradient. F-type ATPases consist of two structural domains, F(1) containing the extramembraneous catalytic core and F(0) containing the membrane proton channel, linked together by a central stalk and a peripheral stalk. During catalysis, ATP synthesis in the catalytic domain of F(1) is coupled via a rotary mechanism of the central stalk subunits to proton translocation.</text>
</comment>
<evidence type="ECO:0000256" key="1">
    <source>
        <dbReference type="ARBA" id="ARBA00005513"/>
    </source>
</evidence>
<dbReference type="PANTHER" id="PTHR33445">
    <property type="entry name" value="ATP SYNTHASE SUBUNIT B', CHLOROPLASTIC"/>
    <property type="match status" value="1"/>
</dbReference>
<keyword evidence="10 13" id="KW-0066">ATP synthesis</keyword>
<keyword evidence="9 13" id="KW-0472">Membrane</keyword>
<keyword evidence="5 13" id="KW-0812">Transmembrane</keyword>
<evidence type="ECO:0000256" key="8">
    <source>
        <dbReference type="ARBA" id="ARBA00023065"/>
    </source>
</evidence>
<evidence type="ECO:0000256" key="14">
    <source>
        <dbReference type="RuleBase" id="RU003848"/>
    </source>
</evidence>
<dbReference type="NCBIfam" id="TIGR01144">
    <property type="entry name" value="ATP_synt_b"/>
    <property type="match status" value="1"/>
</dbReference>
<keyword evidence="3 13" id="KW-1003">Cell membrane</keyword>
<evidence type="ECO:0000256" key="9">
    <source>
        <dbReference type="ARBA" id="ARBA00023136"/>
    </source>
</evidence>
<dbReference type="InterPro" id="IPR002146">
    <property type="entry name" value="ATP_synth_b/b'su_bac/chlpt"/>
</dbReference>
<dbReference type="Pfam" id="PF00430">
    <property type="entry name" value="ATP-synt_B"/>
    <property type="match status" value="1"/>
</dbReference>
<dbReference type="GO" id="GO:0046933">
    <property type="term" value="F:proton-transporting ATP synthase activity, rotational mechanism"/>
    <property type="evidence" value="ECO:0007669"/>
    <property type="project" value="UniProtKB-UniRule"/>
</dbReference>
<evidence type="ECO:0000256" key="3">
    <source>
        <dbReference type="ARBA" id="ARBA00022475"/>
    </source>
</evidence>
<organism evidence="16 17">
    <name type="scientific">Candidatus Gallilactobacillus intestinavium</name>
    <dbReference type="NCBI Taxonomy" id="2840838"/>
    <lineage>
        <taxon>Bacteria</taxon>
        <taxon>Bacillati</taxon>
        <taxon>Bacillota</taxon>
        <taxon>Bacilli</taxon>
        <taxon>Lactobacillales</taxon>
        <taxon>Lactobacillaceae</taxon>
        <taxon>Lactobacillaceae incertae sedis</taxon>
        <taxon>Candidatus Gallilactobacillus</taxon>
    </lineage>
</organism>
<evidence type="ECO:0000256" key="2">
    <source>
        <dbReference type="ARBA" id="ARBA00022448"/>
    </source>
</evidence>
<evidence type="ECO:0000256" key="4">
    <source>
        <dbReference type="ARBA" id="ARBA00022547"/>
    </source>
</evidence>
<dbReference type="Gene3D" id="6.10.250.1580">
    <property type="match status" value="1"/>
</dbReference>
<dbReference type="GO" id="GO:0046961">
    <property type="term" value="F:proton-transporting ATPase activity, rotational mechanism"/>
    <property type="evidence" value="ECO:0007669"/>
    <property type="project" value="TreeGrafter"/>
</dbReference>
<dbReference type="InterPro" id="IPR005864">
    <property type="entry name" value="ATP_synth_F0_bsu_bac"/>
</dbReference>
<dbReference type="AlphaFoldDB" id="A0A9D9E5T5"/>
<evidence type="ECO:0000256" key="12">
    <source>
        <dbReference type="ARBA" id="ARBA00037847"/>
    </source>
</evidence>
<dbReference type="InterPro" id="IPR050059">
    <property type="entry name" value="ATP_synthase_B_chain"/>
</dbReference>
<dbReference type="InterPro" id="IPR028987">
    <property type="entry name" value="ATP_synth_B-like_membr_sf"/>
</dbReference>
<proteinExistence type="inferred from homology"/>
<sequence>MLFYVISFILMIWLVKVFAWQPVMKIMHDRENKIADNIDSAAKSKEDAEKLVSQREEELAHSKKEAIQIIDQAKKTGKEQSEQIIAQARVDAQDIQEKASADIERERKEAMSDVKNQIANLSIEVASKLIKQQLNVNDQKDLIDSYIKELDEDD</sequence>